<evidence type="ECO:0000313" key="2">
    <source>
        <dbReference type="EMBL" id="KAF0762004.1"/>
    </source>
</evidence>
<feature type="compositionally biased region" description="Basic and acidic residues" evidence="1">
    <location>
        <begin position="125"/>
        <end position="151"/>
    </location>
</feature>
<feature type="region of interest" description="Disordered" evidence="1">
    <location>
        <begin position="263"/>
        <end position="285"/>
    </location>
</feature>
<protein>
    <submittedName>
        <fullName evidence="2">Uncharacterized protein</fullName>
    </submittedName>
</protein>
<sequence>MATAYDRQMKWKRHGEKRLAHESRRLEDAKHEECTFSPQTNKHDVKRIVEGSKLTTHSEVHAAQVHVARQQRARVHSDEALKRQFYMSTGKNYDEVTRVKPFRLSNGNKPPRNTSPPPAPKLMRARSESPRKQQHPLEAHPTETPIHDGVDNNKGVGGDTPPPTWDKERASLIGIIDAQRQELQARDKGQAEAAKIADKFATAILAFEERLVAASKVILVWWLQHVVEAKSKQEVVEMRKAMERQQGHVLMILHAMGISVDDGKIHDTRPPRHPLFRKEYEKSSS</sequence>
<reference evidence="2 3" key="1">
    <citation type="submission" date="2019-06" db="EMBL/GenBank/DDBJ databases">
        <title>Genomics analysis of Aphanomyces spp. identifies a new class of oomycete effector associated with host adaptation.</title>
        <authorList>
            <person name="Gaulin E."/>
        </authorList>
    </citation>
    <scope>NUCLEOTIDE SEQUENCE [LARGE SCALE GENOMIC DNA]</scope>
    <source>
        <strain evidence="2 3">E</strain>
    </source>
</reference>
<dbReference type="EMBL" id="VJMI01008149">
    <property type="protein sequence ID" value="KAF0762004.1"/>
    <property type="molecule type" value="Genomic_DNA"/>
</dbReference>
<dbReference type="AlphaFoldDB" id="A0A6A5AQW7"/>
<organism evidence="2 3">
    <name type="scientific">Aphanomyces astaci</name>
    <name type="common">Crayfish plague agent</name>
    <dbReference type="NCBI Taxonomy" id="112090"/>
    <lineage>
        <taxon>Eukaryota</taxon>
        <taxon>Sar</taxon>
        <taxon>Stramenopiles</taxon>
        <taxon>Oomycota</taxon>
        <taxon>Saprolegniomycetes</taxon>
        <taxon>Saprolegniales</taxon>
        <taxon>Verrucalvaceae</taxon>
        <taxon>Aphanomyces</taxon>
    </lineage>
</organism>
<evidence type="ECO:0000256" key="1">
    <source>
        <dbReference type="SAM" id="MobiDB-lite"/>
    </source>
</evidence>
<evidence type="ECO:0000313" key="3">
    <source>
        <dbReference type="Proteomes" id="UP000469452"/>
    </source>
</evidence>
<comment type="caution">
    <text evidence="2">The sequence shown here is derived from an EMBL/GenBank/DDBJ whole genome shotgun (WGS) entry which is preliminary data.</text>
</comment>
<proteinExistence type="predicted"/>
<name>A0A6A5AQW7_APHAT</name>
<accession>A0A6A5AQW7</accession>
<feature type="region of interest" description="Disordered" evidence="1">
    <location>
        <begin position="101"/>
        <end position="159"/>
    </location>
</feature>
<dbReference type="Proteomes" id="UP000469452">
    <property type="component" value="Unassembled WGS sequence"/>
</dbReference>
<gene>
    <name evidence="2" type="ORF">AaE_003361</name>
</gene>
<dbReference type="VEuPathDB" id="FungiDB:H257_10842"/>